<name>A0A7C3ZM58_9CYAN</name>
<accession>A0A7C3ZM58</accession>
<dbReference type="Pfam" id="PF03130">
    <property type="entry name" value="HEAT_PBS"/>
    <property type="match status" value="1"/>
</dbReference>
<protein>
    <submittedName>
        <fullName evidence="3">HEAT repeat domain-containing protein</fullName>
    </submittedName>
</protein>
<reference evidence="3" key="1">
    <citation type="journal article" date="2020" name="mSystems">
        <title>Genome- and Community-Level Interaction Insights into Carbon Utilization and Element Cycling Functions of Hydrothermarchaeota in Hydrothermal Sediment.</title>
        <authorList>
            <person name="Zhou Z."/>
            <person name="Liu Y."/>
            <person name="Xu W."/>
            <person name="Pan J."/>
            <person name="Luo Z.H."/>
            <person name="Li M."/>
        </authorList>
    </citation>
    <scope>NUCLEOTIDE SEQUENCE [LARGE SCALE GENOMIC DNA]</scope>
    <source>
        <strain evidence="3">SpSt-374</strain>
    </source>
</reference>
<proteinExistence type="predicted"/>
<organism evidence="3">
    <name type="scientific">Planktothricoides sp. SpSt-374</name>
    <dbReference type="NCBI Taxonomy" id="2282167"/>
    <lineage>
        <taxon>Bacteria</taxon>
        <taxon>Bacillati</taxon>
        <taxon>Cyanobacteriota</taxon>
        <taxon>Cyanophyceae</taxon>
        <taxon>Oscillatoriophycideae</taxon>
        <taxon>Oscillatoriales</taxon>
        <taxon>Oscillatoriaceae</taxon>
        <taxon>Planktothricoides</taxon>
    </lineage>
</organism>
<keyword evidence="1" id="KW-0042">Antenna complex</keyword>
<evidence type="ECO:0000313" key="3">
    <source>
        <dbReference type="EMBL" id="HGG02382.1"/>
    </source>
</evidence>
<dbReference type="InterPro" id="IPR016024">
    <property type="entry name" value="ARM-type_fold"/>
</dbReference>
<dbReference type="Pfam" id="PF13646">
    <property type="entry name" value="HEAT_2"/>
    <property type="match status" value="1"/>
</dbReference>
<dbReference type="AlphaFoldDB" id="A0A7C3ZM58"/>
<comment type="caution">
    <text evidence="3">The sequence shown here is derived from an EMBL/GenBank/DDBJ whole genome shotgun (WGS) entry which is preliminary data.</text>
</comment>
<dbReference type="InterPro" id="IPR011989">
    <property type="entry name" value="ARM-like"/>
</dbReference>
<dbReference type="SMART" id="SM00567">
    <property type="entry name" value="EZ_HEAT"/>
    <property type="match status" value="4"/>
</dbReference>
<dbReference type="EMBL" id="DSPX01000179">
    <property type="protein sequence ID" value="HGG02382.1"/>
    <property type="molecule type" value="Genomic_DNA"/>
</dbReference>
<dbReference type="Gene3D" id="1.25.10.10">
    <property type="entry name" value="Leucine-rich Repeat Variant"/>
    <property type="match status" value="1"/>
</dbReference>
<dbReference type="GO" id="GO:0030089">
    <property type="term" value="C:phycobilisome"/>
    <property type="evidence" value="ECO:0007669"/>
    <property type="project" value="UniProtKB-KW"/>
</dbReference>
<dbReference type="SUPFAM" id="SSF48371">
    <property type="entry name" value="ARM repeat"/>
    <property type="match status" value="1"/>
</dbReference>
<evidence type="ECO:0000256" key="2">
    <source>
        <dbReference type="ARBA" id="ARBA00022738"/>
    </source>
</evidence>
<gene>
    <name evidence="3" type="ORF">ENR15_17495</name>
</gene>
<keyword evidence="2" id="KW-0605">Phycobilisome</keyword>
<evidence type="ECO:0000256" key="1">
    <source>
        <dbReference type="ARBA" id="ARBA00022549"/>
    </source>
</evidence>
<dbReference type="InterPro" id="IPR004155">
    <property type="entry name" value="PBS_lyase_HEAT"/>
</dbReference>
<sequence>MNQSPVLELIAAVDQADSAPKLVAAVWQLANVRSETAIPKLITALGYNNPGAAVAAVEGLVALGSAAVPALLEHLDGYNYGARAWALRALAGIGDPRSLALLGQTAESDFALSVRRAAARGLGNIRWSDMAAATIPAAQEKAMQSLLKASTDPEWVVRYAAVVGLQGLGVAMRQHQHHGSLAIDDRLQEMAANDAELAVRARALLAAQELNRNSQDV</sequence>